<dbReference type="EMBL" id="AAVT01000008">
    <property type="protein sequence ID" value="EAW30414.1"/>
    <property type="molecule type" value="Genomic_DNA"/>
</dbReference>
<proteinExistence type="predicted"/>
<dbReference type="eggNOG" id="COG0625">
    <property type="taxonomic scope" value="Bacteria"/>
</dbReference>
<gene>
    <name evidence="3" type="ORF">GP2143_09420</name>
</gene>
<dbReference type="Pfam" id="PF17171">
    <property type="entry name" value="GST_C_6"/>
    <property type="match status" value="1"/>
</dbReference>
<dbReference type="SUPFAM" id="SSF47616">
    <property type="entry name" value="GST C-terminal domain-like"/>
    <property type="match status" value="1"/>
</dbReference>
<dbReference type="STRING" id="247633.GP2143_09420"/>
<name>A0YFK0_9GAMM</name>
<dbReference type="InterPro" id="IPR036249">
    <property type="entry name" value="Thioredoxin-like_sf"/>
</dbReference>
<keyword evidence="4" id="KW-1185">Reference proteome</keyword>
<dbReference type="InterPro" id="IPR036282">
    <property type="entry name" value="Glutathione-S-Trfase_C_sf"/>
</dbReference>
<evidence type="ECO:0000259" key="2">
    <source>
        <dbReference type="Pfam" id="PF17172"/>
    </source>
</evidence>
<dbReference type="InterPro" id="IPR050931">
    <property type="entry name" value="Mito_Protein_Transport_Metaxin"/>
</dbReference>
<dbReference type="CDD" id="cd03193">
    <property type="entry name" value="GST_C_Metaxin"/>
    <property type="match status" value="1"/>
</dbReference>
<comment type="caution">
    <text evidence="3">The sequence shown here is derived from an EMBL/GenBank/DDBJ whole genome shotgun (WGS) entry which is preliminary data.</text>
</comment>
<organism evidence="3 4">
    <name type="scientific">marine gamma proteobacterium HTCC2143</name>
    <dbReference type="NCBI Taxonomy" id="247633"/>
    <lineage>
        <taxon>Bacteria</taxon>
        <taxon>Pseudomonadati</taxon>
        <taxon>Pseudomonadota</taxon>
        <taxon>Gammaproteobacteria</taxon>
        <taxon>Cellvibrionales</taxon>
        <taxon>Spongiibacteraceae</taxon>
        <taxon>BD1-7 clade</taxon>
    </lineage>
</organism>
<evidence type="ECO:0000313" key="3">
    <source>
        <dbReference type="EMBL" id="EAW30414.1"/>
    </source>
</evidence>
<dbReference type="SFLD" id="SFLDG01200">
    <property type="entry name" value="SUF1.1"/>
    <property type="match status" value="1"/>
</dbReference>
<dbReference type="InterPro" id="IPR033468">
    <property type="entry name" value="Metaxin_GST"/>
</dbReference>
<dbReference type="GO" id="GO:0005737">
    <property type="term" value="C:cytoplasm"/>
    <property type="evidence" value="ECO:0007669"/>
    <property type="project" value="TreeGrafter"/>
</dbReference>
<evidence type="ECO:0008006" key="5">
    <source>
        <dbReference type="Google" id="ProtNLM"/>
    </source>
</evidence>
<dbReference type="Proteomes" id="UP000004931">
    <property type="component" value="Unassembled WGS sequence"/>
</dbReference>
<dbReference type="PANTHER" id="PTHR12289:SF41">
    <property type="entry name" value="FAILED AXON CONNECTIONS-RELATED"/>
    <property type="match status" value="1"/>
</dbReference>
<dbReference type="Pfam" id="PF17172">
    <property type="entry name" value="GST_N_4"/>
    <property type="match status" value="1"/>
</dbReference>
<sequence length="248" mass="28252">MLVKTNWDNIMNKLYIFSPGFGLRNISPFCLKMEMALTYLTIDFELIELNDPRKAPKAKLPYMELNGETLSDSEIMFEQLNAITDGKLYNGLTAEQKAIGTAFSRLAEDHLYWLLVASRWLEDDWFPHVDAAFFAPMPIPLRWIIPSIARKQVRKTLQLHGLGAHSREEMKAFARRDLQAISDAIGSKPFLLGNEISAFDFTVGSMLSGILDNKPDTWLSPIAREIDHLVDYTERVQQTIGVYGRIDP</sequence>
<dbReference type="AlphaFoldDB" id="A0YFK0"/>
<dbReference type="SUPFAM" id="SSF52833">
    <property type="entry name" value="Thioredoxin-like"/>
    <property type="match status" value="1"/>
</dbReference>
<dbReference type="SFLD" id="SFLDS00019">
    <property type="entry name" value="Glutathione_Transferase_(cytos"/>
    <property type="match status" value="1"/>
</dbReference>
<dbReference type="SFLD" id="SFLDG01180">
    <property type="entry name" value="SUF1"/>
    <property type="match status" value="1"/>
</dbReference>
<protein>
    <recommendedName>
        <fullName evidence="5">Glutathione S-transferase</fullName>
    </recommendedName>
</protein>
<feature type="domain" description="Thioredoxin-like fold" evidence="2">
    <location>
        <begin position="28"/>
        <end position="124"/>
    </location>
</feature>
<dbReference type="InterPro" id="IPR040079">
    <property type="entry name" value="Glutathione_S-Trfase"/>
</dbReference>
<feature type="domain" description="Metaxin glutathione S-transferase" evidence="1">
    <location>
        <begin position="174"/>
        <end position="236"/>
    </location>
</feature>
<dbReference type="InterPro" id="IPR026928">
    <property type="entry name" value="FAX/IsoI-like"/>
</dbReference>
<dbReference type="PANTHER" id="PTHR12289">
    <property type="entry name" value="METAXIN RELATED"/>
    <property type="match status" value="1"/>
</dbReference>
<dbReference type="Gene3D" id="3.40.30.10">
    <property type="entry name" value="Glutaredoxin"/>
    <property type="match status" value="1"/>
</dbReference>
<dbReference type="InterPro" id="IPR012336">
    <property type="entry name" value="Thioredoxin-like_fold"/>
</dbReference>
<evidence type="ECO:0000313" key="4">
    <source>
        <dbReference type="Proteomes" id="UP000004931"/>
    </source>
</evidence>
<accession>A0YFK0</accession>
<evidence type="ECO:0000259" key="1">
    <source>
        <dbReference type="Pfam" id="PF17171"/>
    </source>
</evidence>
<dbReference type="Gene3D" id="1.20.1050.10">
    <property type="match status" value="1"/>
</dbReference>
<reference evidence="3 4" key="1">
    <citation type="journal article" date="2010" name="J. Bacteriol.">
        <title>Genome sequence of the oligotrophic marine Gammaproteobacterium HTCC2143, isolated from the Oregon Coast.</title>
        <authorList>
            <person name="Oh H.M."/>
            <person name="Kang I."/>
            <person name="Ferriera S."/>
            <person name="Giovannoni S.J."/>
            <person name="Cho J.C."/>
        </authorList>
    </citation>
    <scope>NUCLEOTIDE SEQUENCE [LARGE SCALE GENOMIC DNA]</scope>
    <source>
        <strain evidence="3 4">HTCC2143</strain>
    </source>
</reference>
<dbReference type="OrthoDB" id="9810080at2"/>